<feature type="compositionally biased region" description="Basic and acidic residues" evidence="4">
    <location>
        <begin position="621"/>
        <end position="630"/>
    </location>
</feature>
<accession>A0A1Y1ZGA3</accession>
<dbReference type="OrthoDB" id="539213at2759"/>
<dbReference type="InterPro" id="IPR002110">
    <property type="entry name" value="Ankyrin_rpt"/>
</dbReference>
<keyword evidence="6" id="KW-1185">Reference proteome</keyword>
<dbReference type="PROSITE" id="PS50088">
    <property type="entry name" value="ANK_REPEAT"/>
    <property type="match status" value="4"/>
</dbReference>
<dbReference type="SMART" id="SM00248">
    <property type="entry name" value="ANK"/>
    <property type="match status" value="10"/>
</dbReference>
<feature type="region of interest" description="Disordered" evidence="4">
    <location>
        <begin position="1714"/>
        <end position="1733"/>
    </location>
</feature>
<comment type="caution">
    <text evidence="5">The sequence shown here is derived from an EMBL/GenBank/DDBJ whole genome shotgun (WGS) entry which is preliminary data.</text>
</comment>
<name>A0A1Y1ZGA3_9PLEO</name>
<dbReference type="PRINTS" id="PR01415">
    <property type="entry name" value="ANKYRIN"/>
</dbReference>
<feature type="repeat" description="ANK" evidence="3">
    <location>
        <begin position="1581"/>
        <end position="1613"/>
    </location>
</feature>
<reference evidence="5 6" key="1">
    <citation type="submission" date="2016-07" db="EMBL/GenBank/DDBJ databases">
        <title>Pervasive Adenine N6-methylation of Active Genes in Fungi.</title>
        <authorList>
            <consortium name="DOE Joint Genome Institute"/>
            <person name="Mondo S.J."/>
            <person name="Dannebaum R.O."/>
            <person name="Kuo R.C."/>
            <person name="Labutti K."/>
            <person name="Haridas S."/>
            <person name="Kuo A."/>
            <person name="Salamov A."/>
            <person name="Ahrendt S.R."/>
            <person name="Lipzen A."/>
            <person name="Sullivan W."/>
            <person name="Andreopoulos W.B."/>
            <person name="Clum A."/>
            <person name="Lindquist E."/>
            <person name="Daum C."/>
            <person name="Ramamoorthy G.K."/>
            <person name="Gryganskyi A."/>
            <person name="Culley D."/>
            <person name="Magnuson J.K."/>
            <person name="James T.Y."/>
            <person name="O'Malley M.A."/>
            <person name="Stajich J.E."/>
            <person name="Spatafora J.W."/>
            <person name="Visel A."/>
            <person name="Grigoriev I.V."/>
        </authorList>
    </citation>
    <scope>NUCLEOTIDE SEQUENCE [LARGE SCALE GENOMIC DNA]</scope>
    <source>
        <strain evidence="5 6">CBS 115471</strain>
    </source>
</reference>
<evidence type="ECO:0000256" key="4">
    <source>
        <dbReference type="SAM" id="MobiDB-lite"/>
    </source>
</evidence>
<dbReference type="STRING" id="1231657.A0A1Y1ZGA3"/>
<proteinExistence type="predicted"/>
<dbReference type="Proteomes" id="UP000193144">
    <property type="component" value="Unassembled WGS sequence"/>
</dbReference>
<evidence type="ECO:0000313" key="5">
    <source>
        <dbReference type="EMBL" id="ORY09194.1"/>
    </source>
</evidence>
<dbReference type="EMBL" id="MCFA01000089">
    <property type="protein sequence ID" value="ORY09194.1"/>
    <property type="molecule type" value="Genomic_DNA"/>
</dbReference>
<keyword evidence="1" id="KW-0677">Repeat</keyword>
<dbReference type="PROSITE" id="PS50297">
    <property type="entry name" value="ANK_REP_REGION"/>
    <property type="match status" value="4"/>
</dbReference>
<keyword evidence="2 3" id="KW-0040">ANK repeat</keyword>
<feature type="region of interest" description="Disordered" evidence="4">
    <location>
        <begin position="592"/>
        <end position="679"/>
    </location>
</feature>
<gene>
    <name evidence="5" type="ORF">BCR34DRAFT_568728</name>
</gene>
<dbReference type="PANTHER" id="PTHR24198">
    <property type="entry name" value="ANKYRIN REPEAT AND PROTEIN KINASE DOMAIN-CONTAINING PROTEIN"/>
    <property type="match status" value="1"/>
</dbReference>
<feature type="compositionally biased region" description="Acidic residues" evidence="4">
    <location>
        <begin position="631"/>
        <end position="646"/>
    </location>
</feature>
<feature type="compositionally biased region" description="Basic and acidic residues" evidence="4">
    <location>
        <begin position="659"/>
        <end position="669"/>
    </location>
</feature>
<dbReference type="InterPro" id="IPR036770">
    <property type="entry name" value="Ankyrin_rpt-contain_sf"/>
</dbReference>
<evidence type="ECO:0000256" key="1">
    <source>
        <dbReference type="ARBA" id="ARBA00022737"/>
    </source>
</evidence>
<dbReference type="Pfam" id="PF00023">
    <property type="entry name" value="Ank"/>
    <property type="match status" value="1"/>
</dbReference>
<organism evidence="5 6">
    <name type="scientific">Clohesyomyces aquaticus</name>
    <dbReference type="NCBI Taxonomy" id="1231657"/>
    <lineage>
        <taxon>Eukaryota</taxon>
        <taxon>Fungi</taxon>
        <taxon>Dikarya</taxon>
        <taxon>Ascomycota</taxon>
        <taxon>Pezizomycotina</taxon>
        <taxon>Dothideomycetes</taxon>
        <taxon>Pleosporomycetidae</taxon>
        <taxon>Pleosporales</taxon>
        <taxon>Lindgomycetaceae</taxon>
        <taxon>Clohesyomyces</taxon>
    </lineage>
</organism>
<dbReference type="SUPFAM" id="SSF48403">
    <property type="entry name" value="Ankyrin repeat"/>
    <property type="match status" value="2"/>
</dbReference>
<dbReference type="Pfam" id="PF12796">
    <property type="entry name" value="Ank_2"/>
    <property type="match status" value="1"/>
</dbReference>
<feature type="compositionally biased region" description="Acidic residues" evidence="4">
    <location>
        <begin position="1716"/>
        <end position="1733"/>
    </location>
</feature>
<evidence type="ECO:0000256" key="3">
    <source>
        <dbReference type="PROSITE-ProRule" id="PRU00023"/>
    </source>
</evidence>
<dbReference type="Gene3D" id="1.25.40.20">
    <property type="entry name" value="Ankyrin repeat-containing domain"/>
    <property type="match status" value="3"/>
</dbReference>
<feature type="repeat" description="ANK" evidence="3">
    <location>
        <begin position="567"/>
        <end position="599"/>
    </location>
</feature>
<protein>
    <submittedName>
        <fullName evidence="5">Ankyrin repeat protein</fullName>
    </submittedName>
</protein>
<sequence>MGHSTLPEVPVKHADFISYLSSNPHKKLGELVEPYLQYDAKMREIFAQERDHPALADPYLNVVPVFNGHEKDIKIRARDLCAETDEEKERYIMPLDEKDRRSNGSPAVVQDLMEFQQNFALFCESSLVDLDWSNVVAAGSSVVTSMMPVPPSASKSKRALRHYYHEMIAPASDVDLFLYGLSEEEALKKILEIETSVKDSILTETTTIRTKHAITIASQYPTRHIQIVLRIYKSVSEILTGFDVDCSCAAYNGIQVWASPRAIVSYINQTNVVDLTRRSPSYENRLSKYSHRGFEVYWPLLERKRIDPTIYERSFGRTVGLARLLVLERLPTKSERENYMDERRRERGRPAIQRHFNYSMHGNIKDRYEDEVAEWKVDQEDVSDYHTFTIPYGPKYHAKKIEKMLYTKDLLLNSEWNKPKDREVNLHRHPAFFGRGEDIINDCCGFCPGPFTPEEFDVAEEEGKIYVSGEISFIRDNPGRQTIGSFNPITDEDWSGMAYNGNSAQLCQAIVDGDVEQVEDWLSQEGSDPNMRDYTGRTPLHLAISSTAPVVKTLIDHGARLVSRLADGRTALHLAAARGNVEIVRMILVKSEENEEEEAKKEDARKQARISARNQETEIVNDQKEEKPSNEDDSDIDIIEDSEDSDVDMHSTTTGSYVKVKEEEKKKADGPLPEDEEDEPDFYDINVLAWDTQCSPLHLAILHGHVDVVKELVQTFGADVLLPIKLLNSYDKSPRGAILTLVLALQLPLEKAQRMTQALLEIGASSAQADMRQTTALHYIARKEPEILETLFQFDGPAAKRALNHLCVQGYEYRPTALSPLMTAIQQRNPLGALKLLEAGAEARIEFTAWIKAVESQYENISKRDSNQNLNNFLQDVDQPIILAVQAELPDLVMRLLGSGADPNTLTKETQRSMVDTWYQRYNKMASLLDIVQDKIKSLKDFNDDSAPVRPNPLVKPGVDHVEGIEPDSYKDFVANRLVKAAQKSDESAAKSYADRMKEYNERKGVAEKKKAVQALAEQFVAVEEDLIKRGAKTFVDLHPDVTKEKPETNSYSYQPSTPKSLEIQFDFVVHDLTDETREGYLKLFQAAWDGDLSTIKSLTLTPWGPESDRTPLKIATYDKTDQSPFTIAVLRRHLDVARAILEIAHAQYQPTEEKERVHYRLGNGNDEDSEADDQSDIFVYKEIIDDRFTTEAIEEVSTQVRSTTSPLTILDSRISVRDFDSFAKKGACGLDQRNIEGSTHRNLMTWAVTTNDMPLFTLALDLALEWTDRMNKDEEDSSGVPSFPEPTFDLSIKYGRIEMLKELIRHSGAGMQLESLVKRSGVKFQEKPKYYQGLSVHGKKRADWISAARGIRMRSTTDTHPPLLRAAFEGSLASVEWFLSDTPARNYLDFGEAYKSDKLIAHLNKSAGGFDKCLSTWLGARRELTLHCAVMAPPRNETTKLVEYLIKKMPESIHIKSSQGNTPLSLAFSLGRIEAAKLLTAAGGDQTVRDRNGANLIHLLSETIITNEDRLKLLKEFLDLIDKRLVSSLLSERSSQEPGSLTPLMWWLRKYASVTPAVLKVLLEFAEPTGNEHLEMLDGSGDTPLHYAVKSMKLQWLELMLQYRPDLLYRENAVGRTPYEVAEDVYTAKCVSDAPNVQAQSATGSIVSRSTECFAPDHVVEESVDAERVWRFCEKFSKENPGKRRLVSLLDANEVAKRLSLRYQARLRYGAVNDGDGDGESDVESEVGEDNTDEVRDWYGIAAR</sequence>
<evidence type="ECO:0000313" key="6">
    <source>
        <dbReference type="Proteomes" id="UP000193144"/>
    </source>
</evidence>
<dbReference type="PANTHER" id="PTHR24198:SF165">
    <property type="entry name" value="ANKYRIN REPEAT-CONTAINING PROTEIN-RELATED"/>
    <property type="match status" value="1"/>
</dbReference>
<feature type="repeat" description="ANK" evidence="3">
    <location>
        <begin position="692"/>
        <end position="714"/>
    </location>
</feature>
<evidence type="ECO:0000256" key="2">
    <source>
        <dbReference type="ARBA" id="ARBA00023043"/>
    </source>
</evidence>
<feature type="repeat" description="ANK" evidence="3">
    <location>
        <begin position="1460"/>
        <end position="1492"/>
    </location>
</feature>